<dbReference type="CDD" id="cd08659">
    <property type="entry name" value="M20_ArgE_DapE-like"/>
    <property type="match status" value="1"/>
</dbReference>
<dbReference type="AlphaFoldDB" id="A0A0R1U3J9"/>
<dbReference type="OrthoDB" id="9792335at2"/>
<evidence type="ECO:0000256" key="3">
    <source>
        <dbReference type="ARBA" id="ARBA00005130"/>
    </source>
</evidence>
<evidence type="ECO:0000256" key="10">
    <source>
        <dbReference type="ARBA" id="ARBA00022833"/>
    </source>
</evidence>
<comment type="pathway">
    <text evidence="3">Amino-acid biosynthesis; L-lysine biosynthesis via DAP pathway; LL-2,6-diaminopimelate from (S)-tetrahydrodipicolinate (succinylase route): step 3/3.</text>
</comment>
<protein>
    <recommendedName>
        <fullName evidence="6">Probable succinyl-diaminopimelate desuccinylase</fullName>
        <ecNumber evidence="5">3.5.1.18</ecNumber>
    </recommendedName>
</protein>
<dbReference type="InterPro" id="IPR001261">
    <property type="entry name" value="ArgE/DapE_CS"/>
</dbReference>
<name>A0A0R1U3J9_9LACO</name>
<organism evidence="16 17">
    <name type="scientific">Lacticaseibacillus pantheris DSM 15945 = JCM 12539 = NBRC 106106</name>
    <dbReference type="NCBI Taxonomy" id="1423783"/>
    <lineage>
        <taxon>Bacteria</taxon>
        <taxon>Bacillati</taxon>
        <taxon>Bacillota</taxon>
        <taxon>Bacilli</taxon>
        <taxon>Lactobacillales</taxon>
        <taxon>Lactobacillaceae</taxon>
        <taxon>Lacticaseibacillus</taxon>
    </lineage>
</organism>
<dbReference type="UniPathway" id="UPA00034">
    <property type="reaction ID" value="UER00021"/>
</dbReference>
<evidence type="ECO:0000256" key="2">
    <source>
        <dbReference type="ARBA" id="ARBA00001947"/>
    </source>
</evidence>
<dbReference type="RefSeq" id="WP_054651566.1">
    <property type="nucleotide sequence ID" value="NZ_AZFJ01000018.1"/>
</dbReference>
<dbReference type="SUPFAM" id="SSF55031">
    <property type="entry name" value="Bacterial exopeptidase dimerisation domain"/>
    <property type="match status" value="1"/>
</dbReference>
<dbReference type="EC" id="3.5.1.18" evidence="5"/>
<comment type="catalytic activity">
    <reaction evidence="14">
        <text>N-succinyl-(2S,6S)-2,6-diaminopimelate + H2O = (2S,6S)-2,6-diaminopimelate + succinate</text>
        <dbReference type="Rhea" id="RHEA:22608"/>
        <dbReference type="ChEBI" id="CHEBI:15377"/>
        <dbReference type="ChEBI" id="CHEBI:30031"/>
        <dbReference type="ChEBI" id="CHEBI:57609"/>
        <dbReference type="ChEBI" id="CHEBI:58087"/>
        <dbReference type="EC" id="3.5.1.18"/>
    </reaction>
</comment>
<dbReference type="PROSITE" id="PS00758">
    <property type="entry name" value="ARGE_DAPE_CPG2_1"/>
    <property type="match status" value="1"/>
</dbReference>
<dbReference type="GO" id="GO:0009014">
    <property type="term" value="F:succinyl-diaminopimelate desuccinylase activity"/>
    <property type="evidence" value="ECO:0007669"/>
    <property type="project" value="UniProtKB-EC"/>
</dbReference>
<keyword evidence="7" id="KW-0028">Amino-acid biosynthesis</keyword>
<evidence type="ECO:0000256" key="1">
    <source>
        <dbReference type="ARBA" id="ARBA00001941"/>
    </source>
</evidence>
<feature type="domain" description="Peptidase M20 dimerisation" evidence="15">
    <location>
        <begin position="178"/>
        <end position="281"/>
    </location>
</feature>
<keyword evidence="8" id="KW-0479">Metal-binding</keyword>
<evidence type="ECO:0000256" key="8">
    <source>
        <dbReference type="ARBA" id="ARBA00022723"/>
    </source>
</evidence>
<evidence type="ECO:0000256" key="7">
    <source>
        <dbReference type="ARBA" id="ARBA00022605"/>
    </source>
</evidence>
<dbReference type="Pfam" id="PF01546">
    <property type="entry name" value="Peptidase_M20"/>
    <property type="match status" value="1"/>
</dbReference>
<dbReference type="NCBIfam" id="NF006365">
    <property type="entry name" value="PRK08588.1"/>
    <property type="match status" value="1"/>
</dbReference>
<proteinExistence type="inferred from homology"/>
<keyword evidence="9" id="KW-0378">Hydrolase</keyword>
<keyword evidence="10" id="KW-0862">Zinc</keyword>
<evidence type="ECO:0000256" key="14">
    <source>
        <dbReference type="ARBA" id="ARBA00051301"/>
    </source>
</evidence>
<dbReference type="Pfam" id="PF07687">
    <property type="entry name" value="M20_dimer"/>
    <property type="match status" value="1"/>
</dbReference>
<reference evidence="16 17" key="1">
    <citation type="journal article" date="2015" name="Genome Announc.">
        <title>Expanding the biotechnology potential of lactobacilli through comparative genomics of 213 strains and associated genera.</title>
        <authorList>
            <person name="Sun Z."/>
            <person name="Harris H.M."/>
            <person name="McCann A."/>
            <person name="Guo C."/>
            <person name="Argimon S."/>
            <person name="Zhang W."/>
            <person name="Yang X."/>
            <person name="Jeffery I.B."/>
            <person name="Cooney J.C."/>
            <person name="Kagawa T.F."/>
            <person name="Liu W."/>
            <person name="Song Y."/>
            <person name="Salvetti E."/>
            <person name="Wrobel A."/>
            <person name="Rasinkangas P."/>
            <person name="Parkhill J."/>
            <person name="Rea M.C."/>
            <person name="O'Sullivan O."/>
            <person name="Ritari J."/>
            <person name="Douillard F.P."/>
            <person name="Paul Ross R."/>
            <person name="Yang R."/>
            <person name="Briner A.E."/>
            <person name="Felis G.E."/>
            <person name="de Vos W.M."/>
            <person name="Barrangou R."/>
            <person name="Klaenhammer T.R."/>
            <person name="Caufield P.W."/>
            <person name="Cui Y."/>
            <person name="Zhang H."/>
            <person name="O'Toole P.W."/>
        </authorList>
    </citation>
    <scope>NUCLEOTIDE SEQUENCE [LARGE SCALE GENOMIC DNA]</scope>
    <source>
        <strain evidence="16 17">DSM 15945</strain>
    </source>
</reference>
<keyword evidence="11" id="KW-0220">Diaminopimelate biosynthesis</keyword>
<evidence type="ECO:0000256" key="4">
    <source>
        <dbReference type="ARBA" id="ARBA00006247"/>
    </source>
</evidence>
<evidence type="ECO:0000256" key="11">
    <source>
        <dbReference type="ARBA" id="ARBA00022915"/>
    </source>
</evidence>
<evidence type="ECO:0000313" key="17">
    <source>
        <dbReference type="Proteomes" id="UP000051922"/>
    </source>
</evidence>
<dbReference type="InterPro" id="IPR036264">
    <property type="entry name" value="Bact_exopeptidase_dim_dom"/>
</dbReference>
<accession>A0A0R1U3J9</accession>
<evidence type="ECO:0000256" key="6">
    <source>
        <dbReference type="ARBA" id="ARBA00016853"/>
    </source>
</evidence>
<comment type="similarity">
    <text evidence="4">Belongs to the peptidase M20A family.</text>
</comment>
<comment type="cofactor">
    <cofactor evidence="1">
        <name>Co(2+)</name>
        <dbReference type="ChEBI" id="CHEBI:48828"/>
    </cofactor>
</comment>
<evidence type="ECO:0000256" key="13">
    <source>
        <dbReference type="ARBA" id="ARBA00023285"/>
    </source>
</evidence>
<evidence type="ECO:0000256" key="12">
    <source>
        <dbReference type="ARBA" id="ARBA00023154"/>
    </source>
</evidence>
<dbReference type="InterPro" id="IPR002933">
    <property type="entry name" value="Peptidase_M20"/>
</dbReference>
<dbReference type="EMBL" id="AZFJ01000018">
    <property type="protein sequence ID" value="KRL87566.1"/>
    <property type="molecule type" value="Genomic_DNA"/>
</dbReference>
<dbReference type="PANTHER" id="PTHR43808:SF8">
    <property type="entry name" value="PEPTIDASE M20 DIMERISATION DOMAIN-CONTAINING PROTEIN"/>
    <property type="match status" value="1"/>
</dbReference>
<dbReference type="STRING" id="1423783.FC50_GL002283"/>
<dbReference type="GO" id="GO:0046872">
    <property type="term" value="F:metal ion binding"/>
    <property type="evidence" value="ECO:0007669"/>
    <property type="project" value="UniProtKB-KW"/>
</dbReference>
<keyword evidence="12" id="KW-0457">Lysine biosynthesis</keyword>
<keyword evidence="13" id="KW-0170">Cobalt</keyword>
<dbReference type="InterPro" id="IPR050072">
    <property type="entry name" value="Peptidase_M20A"/>
</dbReference>
<dbReference type="PATRIC" id="fig|1423783.4.peg.2336"/>
<dbReference type="PANTHER" id="PTHR43808">
    <property type="entry name" value="ACETYLORNITHINE DEACETYLASE"/>
    <property type="match status" value="1"/>
</dbReference>
<sequence>MADYQTEALALLQQIMAVPTVGTDESLVADIIEDYLAPLLKAGVLTTSRVNFAPHRDNLIVRYGDGDAHLLGLTGHMDVVTAGDETQWAHAPFAGTVVDGRLYGRGATDMKAGLAAMVVALKRRAMEEPHPAHPVVLFATVGEEVDNYGARQLAAAGYADHLDALLVGEPTGAVIKPAQRGIIDYTVTAKGKAAHSSQPELGANAIDGLVAFHQAVGAAVAPLLAHSDPLLGHPTHSITLIQGGAQVNIIPEAASLRGNIRTIPAAGNEQFKAALEAAVHAVDIPGVDLSLSVDSTLVPVGTPADNVLVQALQAARTANGLEAASVTGDTGITDAALMCRPGTALAIYGPGNDTSHQTDEFVELTDFNEALAVYGSLLANW</sequence>
<dbReference type="GO" id="GO:0009089">
    <property type="term" value="P:lysine biosynthetic process via diaminopimelate"/>
    <property type="evidence" value="ECO:0007669"/>
    <property type="project" value="UniProtKB-UniPathway"/>
</dbReference>
<evidence type="ECO:0000256" key="9">
    <source>
        <dbReference type="ARBA" id="ARBA00022801"/>
    </source>
</evidence>
<dbReference type="InterPro" id="IPR010182">
    <property type="entry name" value="ArgE/DapE"/>
</dbReference>
<evidence type="ECO:0000313" key="16">
    <source>
        <dbReference type="EMBL" id="KRL87566.1"/>
    </source>
</evidence>
<dbReference type="Gene3D" id="3.30.70.360">
    <property type="match status" value="1"/>
</dbReference>
<dbReference type="GO" id="GO:0019877">
    <property type="term" value="P:diaminopimelate biosynthetic process"/>
    <property type="evidence" value="ECO:0007669"/>
    <property type="project" value="UniProtKB-KW"/>
</dbReference>
<gene>
    <name evidence="16" type="ORF">FC50_GL002283</name>
</gene>
<evidence type="ECO:0000256" key="5">
    <source>
        <dbReference type="ARBA" id="ARBA00011921"/>
    </source>
</evidence>
<dbReference type="InterPro" id="IPR011650">
    <property type="entry name" value="Peptidase_M20_dimer"/>
</dbReference>
<keyword evidence="17" id="KW-1185">Reference proteome</keyword>
<dbReference type="SUPFAM" id="SSF53187">
    <property type="entry name" value="Zn-dependent exopeptidases"/>
    <property type="match status" value="1"/>
</dbReference>
<evidence type="ECO:0000259" key="15">
    <source>
        <dbReference type="Pfam" id="PF07687"/>
    </source>
</evidence>
<dbReference type="Proteomes" id="UP000051922">
    <property type="component" value="Unassembled WGS sequence"/>
</dbReference>
<dbReference type="NCBIfam" id="TIGR01910">
    <property type="entry name" value="DapE-ArgE"/>
    <property type="match status" value="1"/>
</dbReference>
<dbReference type="Gene3D" id="3.40.630.10">
    <property type="entry name" value="Zn peptidases"/>
    <property type="match status" value="1"/>
</dbReference>
<comment type="caution">
    <text evidence="16">The sequence shown here is derived from an EMBL/GenBank/DDBJ whole genome shotgun (WGS) entry which is preliminary data.</text>
</comment>
<comment type="cofactor">
    <cofactor evidence="2">
        <name>Zn(2+)</name>
        <dbReference type="ChEBI" id="CHEBI:29105"/>
    </cofactor>
</comment>